<dbReference type="RefSeq" id="WP_063677614.1">
    <property type="nucleotide sequence ID" value="NZ_LSEF01000033.1"/>
</dbReference>
<comment type="caution">
    <text evidence="3">The sequence shown here is derived from an EMBL/GenBank/DDBJ whole genome shotgun (WGS) entry which is preliminary data.</text>
</comment>
<gene>
    <name evidence="3" type="ORF">AXW67_03895</name>
</gene>
<evidence type="ECO:0000313" key="3">
    <source>
        <dbReference type="EMBL" id="OAF18662.1"/>
    </source>
</evidence>
<feature type="chain" id="PRO_5008055994" description="LacI family transcriptional regulator" evidence="2">
    <location>
        <begin position="26"/>
        <end position="324"/>
    </location>
</feature>
<dbReference type="Gene3D" id="3.40.190.10">
    <property type="entry name" value="Periplasmic binding protein-like II"/>
    <property type="match status" value="1"/>
</dbReference>
<evidence type="ECO:0000256" key="1">
    <source>
        <dbReference type="ARBA" id="ARBA00006987"/>
    </source>
</evidence>
<comment type="similarity">
    <text evidence="1">Belongs to the UPF0065 (bug) family.</text>
</comment>
<dbReference type="Pfam" id="PF03401">
    <property type="entry name" value="TctC"/>
    <property type="match status" value="1"/>
</dbReference>
<accession>A0A176ZFG6</accession>
<dbReference type="GeneID" id="32588050"/>
<protein>
    <recommendedName>
        <fullName evidence="5">LacI family transcriptional regulator</fullName>
    </recommendedName>
</protein>
<keyword evidence="4" id="KW-1185">Reference proteome</keyword>
<name>A0A176ZFG6_9BRAD</name>
<dbReference type="AlphaFoldDB" id="A0A176ZFG6"/>
<dbReference type="InterPro" id="IPR005064">
    <property type="entry name" value="BUG"/>
</dbReference>
<dbReference type="EMBL" id="LSEF01000033">
    <property type="protein sequence ID" value="OAF18662.1"/>
    <property type="molecule type" value="Genomic_DNA"/>
</dbReference>
<feature type="signal peptide" evidence="2">
    <location>
        <begin position="1"/>
        <end position="25"/>
    </location>
</feature>
<proteinExistence type="inferred from homology"/>
<dbReference type="PIRSF" id="PIRSF017082">
    <property type="entry name" value="YflP"/>
    <property type="match status" value="1"/>
</dbReference>
<evidence type="ECO:0008006" key="5">
    <source>
        <dbReference type="Google" id="ProtNLM"/>
    </source>
</evidence>
<dbReference type="InterPro" id="IPR042100">
    <property type="entry name" value="Bug_dom1"/>
</dbReference>
<keyword evidence="2" id="KW-0732">Signal</keyword>
<reference evidence="3 4" key="1">
    <citation type="submission" date="2016-02" db="EMBL/GenBank/DDBJ databases">
        <title>Draft genome sequence of the strain BR 10247T Bradyrhizobium neotropicale isolated from nodules of Centrolobium paraense.</title>
        <authorList>
            <person name="Simoes-Araujo J.L."/>
            <person name="Barauna A.C."/>
            <person name="Silva K."/>
            <person name="Zilli J.E."/>
        </authorList>
    </citation>
    <scope>NUCLEOTIDE SEQUENCE [LARGE SCALE GENOMIC DNA]</scope>
    <source>
        <strain evidence="3 4">BR 10247</strain>
    </source>
</reference>
<dbReference type="Gene3D" id="3.40.190.150">
    <property type="entry name" value="Bordetella uptake gene, domain 1"/>
    <property type="match status" value="1"/>
</dbReference>
<organism evidence="3 4">
    <name type="scientific">Bradyrhizobium neotropicale</name>
    <dbReference type="NCBI Taxonomy" id="1497615"/>
    <lineage>
        <taxon>Bacteria</taxon>
        <taxon>Pseudomonadati</taxon>
        <taxon>Pseudomonadota</taxon>
        <taxon>Alphaproteobacteria</taxon>
        <taxon>Hyphomicrobiales</taxon>
        <taxon>Nitrobacteraceae</taxon>
        <taxon>Bradyrhizobium</taxon>
    </lineage>
</organism>
<dbReference type="PANTHER" id="PTHR42928">
    <property type="entry name" value="TRICARBOXYLATE-BINDING PROTEIN"/>
    <property type="match status" value="1"/>
</dbReference>
<dbReference type="CDD" id="cd13578">
    <property type="entry name" value="PBP2_Bug27"/>
    <property type="match status" value="1"/>
</dbReference>
<evidence type="ECO:0000313" key="4">
    <source>
        <dbReference type="Proteomes" id="UP000077173"/>
    </source>
</evidence>
<evidence type="ECO:0000256" key="2">
    <source>
        <dbReference type="SAM" id="SignalP"/>
    </source>
</evidence>
<dbReference type="Proteomes" id="UP000077173">
    <property type="component" value="Unassembled WGS sequence"/>
</dbReference>
<sequence length="324" mass="33577">MRRCWLGTLVSLVLVWGSSAAMVHADPYPSKPIHLVVGYAAGGSTDVVARIVGQQLSEVLGQPVVIENRPGAGGSIASAQVARSAPDGHTIFMGTIANTINTSLYPKLPFDFATDLAPISLVATVPNVLVVNPEVPAANLKEFIALAKSKPGQINFASSGAGSSIHLSGELFNMVAQVQLVHVPYKGSAPAVVDLISGQVQSMFDNLSSSLPYIKAGKLRALAVTSPHRSTAAPDIPTMAEAGLPGCEVTSWFALVAPAKTPQAIVARLNEEVGRILADPRVKARLAELGADAAPSTPEELAALIASETRKWAGVIKASGASIE</sequence>
<dbReference type="SUPFAM" id="SSF53850">
    <property type="entry name" value="Periplasmic binding protein-like II"/>
    <property type="match status" value="1"/>
</dbReference>
<dbReference type="PANTHER" id="PTHR42928:SF5">
    <property type="entry name" value="BLR1237 PROTEIN"/>
    <property type="match status" value="1"/>
</dbReference>